<name>A0A1H0I188_9ACTN</name>
<keyword evidence="3" id="KW-0805">Transcription regulation</keyword>
<gene>
    <name evidence="7" type="ORF">SAMN05216259_108292</name>
</gene>
<evidence type="ECO:0000256" key="2">
    <source>
        <dbReference type="ARBA" id="ARBA00022898"/>
    </source>
</evidence>
<accession>A0A1H0I188</accession>
<keyword evidence="5" id="KW-0804">Transcription</keyword>
<dbReference type="SUPFAM" id="SSF46785">
    <property type="entry name" value="Winged helix' DNA-binding domain"/>
    <property type="match status" value="1"/>
</dbReference>
<dbReference type="PANTHER" id="PTHR46577">
    <property type="entry name" value="HTH-TYPE TRANSCRIPTIONAL REGULATORY PROTEIN GABR"/>
    <property type="match status" value="1"/>
</dbReference>
<evidence type="ECO:0000256" key="4">
    <source>
        <dbReference type="ARBA" id="ARBA00023125"/>
    </source>
</evidence>
<organism evidence="7 8">
    <name type="scientific">Actinacidiphila guanduensis</name>
    <dbReference type="NCBI Taxonomy" id="310781"/>
    <lineage>
        <taxon>Bacteria</taxon>
        <taxon>Bacillati</taxon>
        <taxon>Actinomycetota</taxon>
        <taxon>Actinomycetes</taxon>
        <taxon>Kitasatosporales</taxon>
        <taxon>Streptomycetaceae</taxon>
        <taxon>Actinacidiphila</taxon>
    </lineage>
</organism>
<dbReference type="Proteomes" id="UP000199341">
    <property type="component" value="Unassembled WGS sequence"/>
</dbReference>
<dbReference type="InterPro" id="IPR015421">
    <property type="entry name" value="PyrdxlP-dep_Trfase_major"/>
</dbReference>
<protein>
    <submittedName>
        <fullName evidence="7">DNA-binding transcriptional regulator, MocR family, contains an aminotransferase domain</fullName>
    </submittedName>
</protein>
<evidence type="ECO:0000256" key="1">
    <source>
        <dbReference type="ARBA" id="ARBA00005384"/>
    </source>
</evidence>
<dbReference type="RefSeq" id="WP_093785823.1">
    <property type="nucleotide sequence ID" value="NZ_FNIE01000008.1"/>
</dbReference>
<dbReference type="CDD" id="cd07377">
    <property type="entry name" value="WHTH_GntR"/>
    <property type="match status" value="1"/>
</dbReference>
<sequence length="448" mass="46472">MRDFRRIADSVAAQIAAGRLRPGDRLPTQRAFARRHGIADSTAGRVYAELVRRGLAVGEVGRGTFVRAASGGGRGPALAEPTAGARVDLELNYPVVPGQSALLAAGLARMARLDVLTEAMRPAGARGTGRAREAVAALLARPDWSPPAANVLFAGSGRQAIAGALAALVPVGGRLGVEEFTYPVAKGLAARLGLNLVPLACDGDGLLPEAVEAAHREGPLHALYLQPTLHNPLSVTMPAERRAAVAGLLRRLDVPAVEDAIWSFLHPVAPPPLSAYAPEHVVTADSLSKRLAPGLTAGFAVVPPGRSEQVAAALRSGGWTPGGYALEAATGWLTDGTAARLAAAKREEAAARQRIAAEELAGFALRTDPRSCFCWWDLPQPWRADTFTAAAGRRGIAVTPAASFAAGPRRAPDAVRIGLASPPRELLRAALSALAALARTAPEDTAPD</sequence>
<evidence type="ECO:0000313" key="7">
    <source>
        <dbReference type="EMBL" id="SDO25165.1"/>
    </source>
</evidence>
<dbReference type="Gene3D" id="3.40.640.10">
    <property type="entry name" value="Type I PLP-dependent aspartate aminotransferase-like (Major domain)"/>
    <property type="match status" value="1"/>
</dbReference>
<evidence type="ECO:0000313" key="8">
    <source>
        <dbReference type="Proteomes" id="UP000199341"/>
    </source>
</evidence>
<dbReference type="Gene3D" id="3.90.1150.10">
    <property type="entry name" value="Aspartate Aminotransferase, domain 1"/>
    <property type="match status" value="1"/>
</dbReference>
<dbReference type="GO" id="GO:0003677">
    <property type="term" value="F:DNA binding"/>
    <property type="evidence" value="ECO:0007669"/>
    <property type="project" value="UniProtKB-KW"/>
</dbReference>
<dbReference type="GO" id="GO:0008483">
    <property type="term" value="F:transaminase activity"/>
    <property type="evidence" value="ECO:0007669"/>
    <property type="project" value="UniProtKB-KW"/>
</dbReference>
<comment type="similarity">
    <text evidence="1">In the C-terminal section; belongs to the class-I pyridoxal-phosphate-dependent aminotransferase family.</text>
</comment>
<evidence type="ECO:0000259" key="6">
    <source>
        <dbReference type="PROSITE" id="PS50949"/>
    </source>
</evidence>
<dbReference type="Gene3D" id="1.10.10.10">
    <property type="entry name" value="Winged helix-like DNA-binding domain superfamily/Winged helix DNA-binding domain"/>
    <property type="match status" value="1"/>
</dbReference>
<dbReference type="SMART" id="SM00345">
    <property type="entry name" value="HTH_GNTR"/>
    <property type="match status" value="1"/>
</dbReference>
<keyword evidence="4 7" id="KW-0238">DNA-binding</keyword>
<keyword evidence="7" id="KW-0808">Transferase</keyword>
<dbReference type="PROSITE" id="PS50949">
    <property type="entry name" value="HTH_GNTR"/>
    <property type="match status" value="1"/>
</dbReference>
<dbReference type="STRING" id="310781.SAMN05216259_108292"/>
<dbReference type="InterPro" id="IPR015422">
    <property type="entry name" value="PyrdxlP-dep_Trfase_small"/>
</dbReference>
<dbReference type="InterPro" id="IPR051446">
    <property type="entry name" value="HTH_trans_reg/aminotransferase"/>
</dbReference>
<dbReference type="Pfam" id="PF00392">
    <property type="entry name" value="GntR"/>
    <property type="match status" value="1"/>
</dbReference>
<reference evidence="7 8" key="1">
    <citation type="submission" date="2016-10" db="EMBL/GenBank/DDBJ databases">
        <authorList>
            <person name="de Groot N.N."/>
        </authorList>
    </citation>
    <scope>NUCLEOTIDE SEQUENCE [LARGE SCALE GENOMIC DNA]</scope>
    <source>
        <strain evidence="7 8">CGMCC 4.2022</strain>
    </source>
</reference>
<dbReference type="InterPro" id="IPR036388">
    <property type="entry name" value="WH-like_DNA-bd_sf"/>
</dbReference>
<keyword evidence="2" id="KW-0663">Pyridoxal phosphate</keyword>
<dbReference type="OrthoDB" id="3564840at2"/>
<evidence type="ECO:0000256" key="3">
    <source>
        <dbReference type="ARBA" id="ARBA00023015"/>
    </source>
</evidence>
<dbReference type="SUPFAM" id="SSF53383">
    <property type="entry name" value="PLP-dependent transferases"/>
    <property type="match status" value="1"/>
</dbReference>
<dbReference type="InterPro" id="IPR015424">
    <property type="entry name" value="PyrdxlP-dep_Trfase"/>
</dbReference>
<keyword evidence="8" id="KW-1185">Reference proteome</keyword>
<dbReference type="InterPro" id="IPR000524">
    <property type="entry name" value="Tscrpt_reg_HTH_GntR"/>
</dbReference>
<feature type="domain" description="HTH gntR-type" evidence="6">
    <location>
        <begin position="1"/>
        <end position="69"/>
    </location>
</feature>
<dbReference type="InterPro" id="IPR036390">
    <property type="entry name" value="WH_DNA-bd_sf"/>
</dbReference>
<dbReference type="AlphaFoldDB" id="A0A1H0I188"/>
<dbReference type="CDD" id="cd00609">
    <property type="entry name" value="AAT_like"/>
    <property type="match status" value="1"/>
</dbReference>
<dbReference type="GO" id="GO:0003700">
    <property type="term" value="F:DNA-binding transcription factor activity"/>
    <property type="evidence" value="ECO:0007669"/>
    <property type="project" value="InterPro"/>
</dbReference>
<dbReference type="EMBL" id="FNIE01000008">
    <property type="protein sequence ID" value="SDO25165.1"/>
    <property type="molecule type" value="Genomic_DNA"/>
</dbReference>
<keyword evidence="7" id="KW-0032">Aminotransferase</keyword>
<evidence type="ECO:0000256" key="5">
    <source>
        <dbReference type="ARBA" id="ARBA00023163"/>
    </source>
</evidence>
<proteinExistence type="inferred from homology"/>
<dbReference type="PANTHER" id="PTHR46577:SF1">
    <property type="entry name" value="HTH-TYPE TRANSCRIPTIONAL REGULATORY PROTEIN GABR"/>
    <property type="match status" value="1"/>
</dbReference>